<dbReference type="AlphaFoldDB" id="M2SW31"/>
<dbReference type="GeneID" id="19134939"/>
<proteinExistence type="predicted"/>
<dbReference type="OrthoDB" id="3689125at2759"/>
<reference evidence="1 2" key="1">
    <citation type="journal article" date="2012" name="PLoS Pathog.">
        <title>Diverse lifestyles and strategies of plant pathogenesis encoded in the genomes of eighteen Dothideomycetes fungi.</title>
        <authorList>
            <person name="Ohm R.A."/>
            <person name="Feau N."/>
            <person name="Henrissat B."/>
            <person name="Schoch C.L."/>
            <person name="Horwitz B.A."/>
            <person name="Barry K.W."/>
            <person name="Condon B.J."/>
            <person name="Copeland A.C."/>
            <person name="Dhillon B."/>
            <person name="Glaser F."/>
            <person name="Hesse C.N."/>
            <person name="Kosti I."/>
            <person name="LaButti K."/>
            <person name="Lindquist E.A."/>
            <person name="Lucas S."/>
            <person name="Salamov A.A."/>
            <person name="Bradshaw R.E."/>
            <person name="Ciuffetti L."/>
            <person name="Hamelin R.C."/>
            <person name="Kema G.H.J."/>
            <person name="Lawrence C."/>
            <person name="Scott J.A."/>
            <person name="Spatafora J.W."/>
            <person name="Turgeon B.G."/>
            <person name="de Wit P.J.G.M."/>
            <person name="Zhong S."/>
            <person name="Goodwin S.B."/>
            <person name="Grigoriev I.V."/>
        </authorList>
    </citation>
    <scope>NUCLEOTIDE SEQUENCE [LARGE SCALE GENOMIC DNA]</scope>
    <source>
        <strain evidence="2">ND90Pr / ATCC 201652</strain>
    </source>
</reference>
<gene>
    <name evidence="1" type="ORF">COCSADRAFT_238754</name>
</gene>
<dbReference type="OMA" id="LARWNWM"/>
<dbReference type="HOGENOM" id="CLU_1434225_0_0_1"/>
<evidence type="ECO:0000313" key="2">
    <source>
        <dbReference type="Proteomes" id="UP000016934"/>
    </source>
</evidence>
<dbReference type="Proteomes" id="UP000016934">
    <property type="component" value="Unassembled WGS sequence"/>
</dbReference>
<sequence length="229" mass="24976">MSHHPKSWQLACAMFGALSRCPPLPSSVRALRATEPLRCPLLDAGTHTRDIGSSYETVGVLDSLWLAATLLRAGSASMFTCGRCRGLAAWPQRKVPSKKNSRKSALTALGHPGSIVEAKSTFAARRNLWTGMLARWNWMICTQHQIMEKRPTSRDVAVGRPGEAHQLRRSAGGTAVTTRLCADRGMPMPMMRDVNHGEIDTRRGGLSATTHSHKHGLARSTYLVPGARC</sequence>
<keyword evidence="2" id="KW-1185">Reference proteome</keyword>
<name>M2SW31_COCSN</name>
<protein>
    <submittedName>
        <fullName evidence="1">Uncharacterized protein</fullName>
    </submittedName>
</protein>
<dbReference type="KEGG" id="bsc:COCSADRAFT_238754"/>
<dbReference type="EMBL" id="KB445649">
    <property type="protein sequence ID" value="EMD61047.1"/>
    <property type="molecule type" value="Genomic_DNA"/>
</dbReference>
<reference evidence="2" key="2">
    <citation type="journal article" date="2013" name="PLoS Genet.">
        <title>Comparative genome structure, secondary metabolite, and effector coding capacity across Cochliobolus pathogens.</title>
        <authorList>
            <person name="Condon B.J."/>
            <person name="Leng Y."/>
            <person name="Wu D."/>
            <person name="Bushley K.E."/>
            <person name="Ohm R.A."/>
            <person name="Otillar R."/>
            <person name="Martin J."/>
            <person name="Schackwitz W."/>
            <person name="Grimwood J."/>
            <person name="MohdZainudin N."/>
            <person name="Xue C."/>
            <person name="Wang R."/>
            <person name="Manning V.A."/>
            <person name="Dhillon B."/>
            <person name="Tu Z.J."/>
            <person name="Steffenson B.J."/>
            <person name="Salamov A."/>
            <person name="Sun H."/>
            <person name="Lowry S."/>
            <person name="LaButti K."/>
            <person name="Han J."/>
            <person name="Copeland A."/>
            <person name="Lindquist E."/>
            <person name="Barry K."/>
            <person name="Schmutz J."/>
            <person name="Baker S.E."/>
            <person name="Ciuffetti L.M."/>
            <person name="Grigoriev I.V."/>
            <person name="Zhong S."/>
            <person name="Turgeon B.G."/>
        </authorList>
    </citation>
    <scope>NUCLEOTIDE SEQUENCE [LARGE SCALE GENOMIC DNA]</scope>
    <source>
        <strain evidence="2">ND90Pr / ATCC 201652</strain>
    </source>
</reference>
<organism evidence="1 2">
    <name type="scientific">Cochliobolus sativus (strain ND90Pr / ATCC 201652)</name>
    <name type="common">Common root rot and spot blotch fungus</name>
    <name type="synonym">Bipolaris sorokiniana</name>
    <dbReference type="NCBI Taxonomy" id="665912"/>
    <lineage>
        <taxon>Eukaryota</taxon>
        <taxon>Fungi</taxon>
        <taxon>Dikarya</taxon>
        <taxon>Ascomycota</taxon>
        <taxon>Pezizomycotina</taxon>
        <taxon>Dothideomycetes</taxon>
        <taxon>Pleosporomycetidae</taxon>
        <taxon>Pleosporales</taxon>
        <taxon>Pleosporineae</taxon>
        <taxon>Pleosporaceae</taxon>
        <taxon>Bipolaris</taxon>
    </lineage>
</organism>
<dbReference type="RefSeq" id="XP_007703382.1">
    <property type="nucleotide sequence ID" value="XM_007705192.1"/>
</dbReference>
<evidence type="ECO:0000313" key="1">
    <source>
        <dbReference type="EMBL" id="EMD61047.1"/>
    </source>
</evidence>
<accession>M2SW31</accession>